<accession>A0A813Q5V1</accession>
<dbReference type="EMBL" id="CAJOBC010000134">
    <property type="protein sequence ID" value="CAF3543464.1"/>
    <property type="molecule type" value="Genomic_DNA"/>
</dbReference>
<dbReference type="EMBL" id="CAJNOQ010000134">
    <property type="protein sequence ID" value="CAF0762415.1"/>
    <property type="molecule type" value="Genomic_DNA"/>
</dbReference>
<dbReference type="Proteomes" id="UP000677228">
    <property type="component" value="Unassembled WGS sequence"/>
</dbReference>
<reference evidence="2" key="1">
    <citation type="submission" date="2021-02" db="EMBL/GenBank/DDBJ databases">
        <authorList>
            <person name="Nowell W R."/>
        </authorList>
    </citation>
    <scope>NUCLEOTIDE SEQUENCE</scope>
</reference>
<evidence type="ECO:0000313" key="6">
    <source>
        <dbReference type="Proteomes" id="UP000663829"/>
    </source>
</evidence>
<feature type="compositionally biased region" description="Polar residues" evidence="1">
    <location>
        <begin position="13"/>
        <end position="37"/>
    </location>
</feature>
<organism evidence="2 6">
    <name type="scientific">Didymodactylos carnosus</name>
    <dbReference type="NCBI Taxonomy" id="1234261"/>
    <lineage>
        <taxon>Eukaryota</taxon>
        <taxon>Metazoa</taxon>
        <taxon>Spiralia</taxon>
        <taxon>Gnathifera</taxon>
        <taxon>Rotifera</taxon>
        <taxon>Eurotatoria</taxon>
        <taxon>Bdelloidea</taxon>
        <taxon>Philodinida</taxon>
        <taxon>Philodinidae</taxon>
        <taxon>Didymodactylos</taxon>
    </lineage>
</organism>
<feature type="region of interest" description="Disordered" evidence="1">
    <location>
        <begin position="414"/>
        <end position="484"/>
    </location>
</feature>
<evidence type="ECO:0000313" key="5">
    <source>
        <dbReference type="EMBL" id="CAF3614701.1"/>
    </source>
</evidence>
<evidence type="ECO:0000313" key="4">
    <source>
        <dbReference type="EMBL" id="CAF3543464.1"/>
    </source>
</evidence>
<protein>
    <recommendedName>
        <fullName evidence="7">Ribosomal protein L1</fullName>
    </recommendedName>
</protein>
<dbReference type="Gene3D" id="3.40.50.790">
    <property type="match status" value="1"/>
</dbReference>
<dbReference type="InterPro" id="IPR023674">
    <property type="entry name" value="Ribosomal_uL1-like"/>
</dbReference>
<evidence type="ECO:0000313" key="2">
    <source>
        <dbReference type="EMBL" id="CAF0762415.1"/>
    </source>
</evidence>
<dbReference type="Proteomes" id="UP000663829">
    <property type="component" value="Unassembled WGS sequence"/>
</dbReference>
<gene>
    <name evidence="2" type="ORF">GPM918_LOCUS1463</name>
    <name evidence="3" type="ORF">OVA965_LOCUS6104</name>
    <name evidence="4" type="ORF">SRO942_LOCUS1463</name>
    <name evidence="5" type="ORF">TMI583_LOCUS6100</name>
</gene>
<dbReference type="OrthoDB" id="10251727at2759"/>
<dbReference type="Proteomes" id="UP000682733">
    <property type="component" value="Unassembled WGS sequence"/>
</dbReference>
<name>A0A813Q5V1_9BILA</name>
<evidence type="ECO:0000256" key="1">
    <source>
        <dbReference type="SAM" id="MobiDB-lite"/>
    </source>
</evidence>
<evidence type="ECO:0008006" key="7">
    <source>
        <dbReference type="Google" id="ProtNLM"/>
    </source>
</evidence>
<sequence length="484" mass="55697">MKDAKNLKKRKISSSTADVDENNSITNKIEPTTNNEGNVVEQPLTTITSCPFDTVLCQEALNGLKKLIQSAQIGHKQLLDDETPISLYIHVHKIPRCTYLRLISHLPHPLYPLREVCLFVRDDDTNGREYESTVRRYKTMIEQFKLPYHVDVMTLKQLNQELVPYEAKRKLCNRYDLFLADRRILTSLMRGQLLGKHFRHHGKMPLGVNVFNKELKQRLQILSESTIGRMAGSGPLFSIQFTTVNQSVEQGMENFKNVCDLIGKELPGSWMNIHHAYLYGNNLLSLPIYYSKHTKNDVKQLNVSMKDDYLKQTQLGELTTLESRNVNVIVKPTGEIKFTKKTRLNGKEIIKKRPLKRLTVWYKEKKKSLLPSSSTRKPSKFKKSLNKDETDLILSTDNRDLIDTAFIQRIAEKKTRKKNKQQKHVEQDFASVPAPNAQKRKRLLKTVIPDENNEGGKNNDDAVKMKQSGGRSKKRTKKNSMVVV</sequence>
<dbReference type="InterPro" id="IPR016095">
    <property type="entry name" value="Ribosomal_uL1_3-a/b-sand"/>
</dbReference>
<evidence type="ECO:0000313" key="3">
    <source>
        <dbReference type="EMBL" id="CAF0830217.1"/>
    </source>
</evidence>
<feature type="region of interest" description="Disordered" evidence="1">
    <location>
        <begin position="1"/>
        <end position="37"/>
    </location>
</feature>
<dbReference type="AlphaFoldDB" id="A0A813Q5V1"/>
<dbReference type="SUPFAM" id="SSF56808">
    <property type="entry name" value="Ribosomal protein L1"/>
    <property type="match status" value="1"/>
</dbReference>
<dbReference type="InterPro" id="IPR028364">
    <property type="entry name" value="Ribosomal_uL1/biogenesis"/>
</dbReference>
<keyword evidence="6" id="KW-1185">Reference proteome</keyword>
<dbReference type="EMBL" id="CAJNOK010001793">
    <property type="protein sequence ID" value="CAF0830217.1"/>
    <property type="molecule type" value="Genomic_DNA"/>
</dbReference>
<dbReference type="EMBL" id="CAJOBA010001793">
    <property type="protein sequence ID" value="CAF3614701.1"/>
    <property type="molecule type" value="Genomic_DNA"/>
</dbReference>
<comment type="caution">
    <text evidence="2">The sequence shown here is derived from an EMBL/GenBank/DDBJ whole genome shotgun (WGS) entry which is preliminary data.</text>
</comment>
<proteinExistence type="predicted"/>
<dbReference type="Proteomes" id="UP000681722">
    <property type="component" value="Unassembled WGS sequence"/>
</dbReference>
<dbReference type="Pfam" id="PF00687">
    <property type="entry name" value="Ribosomal_L1"/>
    <property type="match status" value="1"/>
</dbReference>